<reference evidence="7 8" key="1">
    <citation type="submission" date="2018-10" db="EMBL/GenBank/DDBJ databases">
        <title>Genomic Encyclopedia of Type Strains, Phase IV (KMG-IV): sequencing the most valuable type-strain genomes for metagenomic binning, comparative biology and taxonomic classification.</title>
        <authorList>
            <person name="Goeker M."/>
        </authorList>
    </citation>
    <scope>NUCLEOTIDE SEQUENCE [LARGE SCALE GENOMIC DNA]</scope>
    <source>
        <strain evidence="7 8">DSM 25586</strain>
    </source>
</reference>
<dbReference type="EC" id="2.7.13.3" evidence="2"/>
<dbReference type="Gene3D" id="3.30.565.10">
    <property type="entry name" value="Histidine kinase-like ATPase, C-terminal domain"/>
    <property type="match status" value="1"/>
</dbReference>
<feature type="domain" description="Histidine kinase" evidence="6">
    <location>
        <begin position="66"/>
        <end position="160"/>
    </location>
</feature>
<proteinExistence type="predicted"/>
<dbReference type="SUPFAM" id="SSF55874">
    <property type="entry name" value="ATPase domain of HSP90 chaperone/DNA topoisomerase II/histidine kinase"/>
    <property type="match status" value="1"/>
</dbReference>
<evidence type="ECO:0000256" key="3">
    <source>
        <dbReference type="ARBA" id="ARBA00022679"/>
    </source>
</evidence>
<evidence type="ECO:0000259" key="6">
    <source>
        <dbReference type="PROSITE" id="PS50109"/>
    </source>
</evidence>
<dbReference type="OrthoDB" id="4792453at2"/>
<evidence type="ECO:0000256" key="1">
    <source>
        <dbReference type="ARBA" id="ARBA00000085"/>
    </source>
</evidence>
<accession>A0A495FKS0</accession>
<dbReference type="InterPro" id="IPR004358">
    <property type="entry name" value="Sig_transdc_His_kin-like_C"/>
</dbReference>
<dbReference type="AlphaFoldDB" id="A0A495FKS0"/>
<dbReference type="GO" id="GO:0000160">
    <property type="term" value="P:phosphorelay signal transduction system"/>
    <property type="evidence" value="ECO:0007669"/>
    <property type="project" value="UniProtKB-KW"/>
</dbReference>
<dbReference type="InterPro" id="IPR050482">
    <property type="entry name" value="Sensor_HK_TwoCompSys"/>
</dbReference>
<evidence type="ECO:0000256" key="4">
    <source>
        <dbReference type="ARBA" id="ARBA00022777"/>
    </source>
</evidence>
<dbReference type="Pfam" id="PF02518">
    <property type="entry name" value="HATPase_c"/>
    <property type="match status" value="1"/>
</dbReference>
<dbReference type="RefSeq" id="WP_120949993.1">
    <property type="nucleotide sequence ID" value="NZ_RBIR01000001.1"/>
</dbReference>
<dbReference type="PANTHER" id="PTHR24421:SF58">
    <property type="entry name" value="SIGNAL TRANSDUCTION HISTIDINE-PROTEIN KINASE_PHOSPHATASE UHPB"/>
    <property type="match status" value="1"/>
</dbReference>
<dbReference type="PRINTS" id="PR00344">
    <property type="entry name" value="BCTRLSENSOR"/>
</dbReference>
<dbReference type="SMART" id="SM00387">
    <property type="entry name" value="HATPase_c"/>
    <property type="match status" value="1"/>
</dbReference>
<dbReference type="CDD" id="cd16917">
    <property type="entry name" value="HATPase_UhpB-NarQ-NarX-like"/>
    <property type="match status" value="1"/>
</dbReference>
<protein>
    <recommendedName>
        <fullName evidence="2">histidine kinase</fullName>
        <ecNumber evidence="2">2.7.13.3</ecNumber>
    </recommendedName>
</protein>
<dbReference type="PANTHER" id="PTHR24421">
    <property type="entry name" value="NITRATE/NITRITE SENSOR PROTEIN NARX-RELATED"/>
    <property type="match status" value="1"/>
</dbReference>
<gene>
    <name evidence="7" type="ORF">C8D78_0160</name>
</gene>
<organism evidence="7 8">
    <name type="scientific">Arthrobacter oryzae</name>
    <dbReference type="NCBI Taxonomy" id="409290"/>
    <lineage>
        <taxon>Bacteria</taxon>
        <taxon>Bacillati</taxon>
        <taxon>Actinomycetota</taxon>
        <taxon>Actinomycetes</taxon>
        <taxon>Micrococcales</taxon>
        <taxon>Micrococcaceae</taxon>
        <taxon>Arthrobacter</taxon>
    </lineage>
</organism>
<keyword evidence="5" id="KW-0902">Two-component regulatory system</keyword>
<keyword evidence="4 7" id="KW-0418">Kinase</keyword>
<evidence type="ECO:0000313" key="8">
    <source>
        <dbReference type="Proteomes" id="UP000276055"/>
    </source>
</evidence>
<dbReference type="EMBL" id="RBIR01000001">
    <property type="protein sequence ID" value="RKR29844.1"/>
    <property type="molecule type" value="Genomic_DNA"/>
</dbReference>
<name>A0A495FKS0_9MICC</name>
<evidence type="ECO:0000313" key="7">
    <source>
        <dbReference type="EMBL" id="RKR29844.1"/>
    </source>
</evidence>
<dbReference type="InterPro" id="IPR005467">
    <property type="entry name" value="His_kinase_dom"/>
</dbReference>
<dbReference type="InterPro" id="IPR003594">
    <property type="entry name" value="HATPase_dom"/>
</dbReference>
<sequence length="160" mass="16849">MKSLLSDDVVAVRGVLTDTHPVDFHALGVTGAIDRLTLPLRERGAAVHLETPHHGMEVDRQSATLLYRAAQELLSNVYKFAHASTVTIRLGCVTQGLSHSIQLKVTDDGGGFDVPAAMVGRHTGMGLRLMRAAVGLAGGDMIIESSPAAGTCVTITLPLD</sequence>
<evidence type="ECO:0000256" key="2">
    <source>
        <dbReference type="ARBA" id="ARBA00012438"/>
    </source>
</evidence>
<dbReference type="GO" id="GO:0004673">
    <property type="term" value="F:protein histidine kinase activity"/>
    <property type="evidence" value="ECO:0007669"/>
    <property type="project" value="UniProtKB-EC"/>
</dbReference>
<comment type="catalytic activity">
    <reaction evidence="1">
        <text>ATP + protein L-histidine = ADP + protein N-phospho-L-histidine.</text>
        <dbReference type="EC" id="2.7.13.3"/>
    </reaction>
</comment>
<dbReference type="PROSITE" id="PS50109">
    <property type="entry name" value="HIS_KIN"/>
    <property type="match status" value="1"/>
</dbReference>
<dbReference type="Proteomes" id="UP000276055">
    <property type="component" value="Unassembled WGS sequence"/>
</dbReference>
<comment type="caution">
    <text evidence="7">The sequence shown here is derived from an EMBL/GenBank/DDBJ whole genome shotgun (WGS) entry which is preliminary data.</text>
</comment>
<keyword evidence="3" id="KW-0808">Transferase</keyword>
<evidence type="ECO:0000256" key="5">
    <source>
        <dbReference type="ARBA" id="ARBA00023012"/>
    </source>
</evidence>
<dbReference type="InterPro" id="IPR036890">
    <property type="entry name" value="HATPase_C_sf"/>
</dbReference>